<evidence type="ECO:0000256" key="10">
    <source>
        <dbReference type="ARBA" id="ARBA00023170"/>
    </source>
</evidence>
<dbReference type="Proteomes" id="UP000324091">
    <property type="component" value="Chromosome 3"/>
</dbReference>
<keyword evidence="8" id="KW-0564">Palmitate</keyword>
<comment type="function">
    <text evidence="14">Receptor for gastrin and cholecystokinin. The CCK-B receptors occur throughout the central nervous system where they modulate anxiety, analgesia, arousal, and neuroleptic activity. This receptor mediates its action by association with G proteins that activate a phosphatidylinositol-calcium second messenger system.</text>
</comment>
<feature type="compositionally biased region" description="Basic and acidic residues" evidence="17">
    <location>
        <begin position="245"/>
        <end position="336"/>
    </location>
</feature>
<evidence type="ECO:0000256" key="7">
    <source>
        <dbReference type="ARBA" id="ARBA00023136"/>
    </source>
</evidence>
<dbReference type="InterPro" id="IPR009126">
    <property type="entry name" value="Cholcskin_rcpt"/>
</dbReference>
<evidence type="ECO:0000256" key="4">
    <source>
        <dbReference type="ARBA" id="ARBA00022692"/>
    </source>
</evidence>
<dbReference type="GO" id="GO:0015054">
    <property type="term" value="F:gastrin receptor activity"/>
    <property type="evidence" value="ECO:0007669"/>
    <property type="project" value="InterPro"/>
</dbReference>
<dbReference type="Pfam" id="PF00001">
    <property type="entry name" value="7tm_1"/>
    <property type="match status" value="2"/>
</dbReference>
<feature type="transmembrane region" description="Helical" evidence="18">
    <location>
        <begin position="89"/>
        <end position="114"/>
    </location>
</feature>
<dbReference type="GO" id="GO:0008188">
    <property type="term" value="F:neuropeptide receptor activity"/>
    <property type="evidence" value="ECO:0007669"/>
    <property type="project" value="TreeGrafter"/>
</dbReference>
<accession>A0A5C6N9A1</accession>
<organism evidence="20 21">
    <name type="scientific">Takifugu flavidus</name>
    <name type="common">sansaifugu</name>
    <dbReference type="NCBI Taxonomy" id="433684"/>
    <lineage>
        <taxon>Eukaryota</taxon>
        <taxon>Metazoa</taxon>
        <taxon>Chordata</taxon>
        <taxon>Craniata</taxon>
        <taxon>Vertebrata</taxon>
        <taxon>Euteleostomi</taxon>
        <taxon>Actinopterygii</taxon>
        <taxon>Neopterygii</taxon>
        <taxon>Teleostei</taxon>
        <taxon>Neoteleostei</taxon>
        <taxon>Acanthomorphata</taxon>
        <taxon>Eupercaria</taxon>
        <taxon>Tetraodontiformes</taxon>
        <taxon>Tetradontoidea</taxon>
        <taxon>Tetraodontidae</taxon>
        <taxon>Takifugu</taxon>
    </lineage>
</organism>
<keyword evidence="9" id="KW-1015">Disulfide bond</keyword>
<dbReference type="EMBL" id="RHFK02000016">
    <property type="protein sequence ID" value="TWW64072.1"/>
    <property type="molecule type" value="Genomic_DNA"/>
</dbReference>
<feature type="transmembrane region" description="Helical" evidence="18">
    <location>
        <begin position="436"/>
        <end position="454"/>
    </location>
</feature>
<evidence type="ECO:0000256" key="5">
    <source>
        <dbReference type="ARBA" id="ARBA00022989"/>
    </source>
</evidence>
<dbReference type="PRINTS" id="PR01822">
    <property type="entry name" value="CCYSTOKININR"/>
</dbReference>
<keyword evidence="10 16" id="KW-0675">Receptor</keyword>
<evidence type="ECO:0000256" key="9">
    <source>
        <dbReference type="ARBA" id="ARBA00023157"/>
    </source>
</evidence>
<dbReference type="InterPro" id="IPR017452">
    <property type="entry name" value="GPCR_Rhodpsn_7TM"/>
</dbReference>
<dbReference type="PRINTS" id="PR00527">
    <property type="entry name" value="GASTRINR"/>
</dbReference>
<dbReference type="PROSITE" id="PS50262">
    <property type="entry name" value="G_PROTEIN_RECEP_F1_2"/>
    <property type="match status" value="1"/>
</dbReference>
<keyword evidence="13" id="KW-0449">Lipoprotein</keyword>
<keyword evidence="7 18" id="KW-0472">Membrane</keyword>
<feature type="transmembrane region" description="Helical" evidence="18">
    <location>
        <begin position="578"/>
        <end position="601"/>
    </location>
</feature>
<keyword evidence="3" id="KW-1003">Cell membrane</keyword>
<keyword evidence="6 16" id="KW-0297">G-protein coupled receptor</keyword>
<evidence type="ECO:0000256" key="18">
    <source>
        <dbReference type="SAM" id="Phobius"/>
    </source>
</evidence>
<keyword evidence="5 18" id="KW-1133">Transmembrane helix</keyword>
<dbReference type="InterPro" id="IPR000314">
    <property type="entry name" value="Gastrin_rcpt"/>
</dbReference>
<sequence length="665" mass="74907">MALQIPNVSLAEVSEGCAERGNLSMEVTDYNISCTNSSVSQRAPVRVKEMDSFRILLYTLIFLLSVFGNLLIIIVLVMNKRMRTVTNCFLLSLAVSDLMMAIFCMPFTLIPNILEDFIFGAAMCKIISYFMGISVSISTFSLVAIAIERYSAICNPLKSRSWQTRSHAYRVITATWVLSLLIMVPYPVFSILRSFPKANNTVGHMCRLDWPSPQAEQAWFLWRNTLKYPSSSSLSIKPQIFCGRDTTERRGEERRGEERRGERRGRGEEEEGREMRGEEERRGEERRGEEARERGGEEGRRREEGEGGDLSSRRGEERRGEERRGEERRGEERRGEERQLLQEPCWAHQQRFPAAISEIMADIQQVVANASAASCRLQVYLLKLCVLIWNLLWTVPAALGEGQRSRLIKPPARDWLVLQWSPLAVLVGLLGYMLLLFILFFIPGVMMIIAYGLISRELYRGMQFEMGQNTESAGQKNGVRKTAAGSNDDDDGCYIQVSKKPSSGMELPTLSASSGDAPSKTARARSNTSQAKLQAKKRVIRMLMVIVALFFICWMPLYTANTWKAFDLKSASKSLSGAPISFIHLLSYSSACVNPIIYCFMNTRFRKALLSTFACCFRHKLCRRCCKGRRRDPGEDGITATSMATSMATSASKFSYTTVSTTGAC</sequence>
<feature type="transmembrane region" description="Helical" evidence="18">
    <location>
        <begin position="539"/>
        <end position="558"/>
    </location>
</feature>
<keyword evidence="4 16" id="KW-0812">Transmembrane</keyword>
<evidence type="ECO:0000256" key="11">
    <source>
        <dbReference type="ARBA" id="ARBA00023180"/>
    </source>
</evidence>
<comment type="similarity">
    <text evidence="16">Belongs to the G-protein coupled receptor 1 family.</text>
</comment>
<evidence type="ECO:0000313" key="21">
    <source>
        <dbReference type="Proteomes" id="UP000324091"/>
    </source>
</evidence>
<evidence type="ECO:0000313" key="20">
    <source>
        <dbReference type="EMBL" id="TWW64072.1"/>
    </source>
</evidence>
<dbReference type="PANTHER" id="PTHR24238:SF79">
    <property type="entry name" value="GASTRIN_CHOLECYSTOKININ TYPE B RECEPTOR"/>
    <property type="match status" value="1"/>
</dbReference>
<dbReference type="PRINTS" id="PR00237">
    <property type="entry name" value="GPCRRHODOPSN"/>
</dbReference>
<feature type="transmembrane region" description="Helical" evidence="18">
    <location>
        <begin position="126"/>
        <end position="147"/>
    </location>
</feature>
<dbReference type="Gene3D" id="1.20.1070.10">
    <property type="entry name" value="Rhodopsin 7-helix transmembrane proteins"/>
    <property type="match status" value="2"/>
</dbReference>
<dbReference type="AlphaFoldDB" id="A0A5C6N9A1"/>
<evidence type="ECO:0000259" key="19">
    <source>
        <dbReference type="PROSITE" id="PS50262"/>
    </source>
</evidence>
<feature type="domain" description="G-protein coupled receptors family 1 profile" evidence="19">
    <location>
        <begin position="68"/>
        <end position="598"/>
    </location>
</feature>
<comment type="caution">
    <text evidence="20">The sequence shown here is derived from an EMBL/GenBank/DDBJ whole genome shotgun (WGS) entry which is preliminary data.</text>
</comment>
<dbReference type="InterPro" id="IPR000276">
    <property type="entry name" value="GPCR_Rhodpsn"/>
</dbReference>
<feature type="transmembrane region" description="Helical" evidence="18">
    <location>
        <begin position="55"/>
        <end position="77"/>
    </location>
</feature>
<dbReference type="GO" id="GO:0005886">
    <property type="term" value="C:plasma membrane"/>
    <property type="evidence" value="ECO:0007669"/>
    <property type="project" value="UniProtKB-SubCell"/>
</dbReference>
<evidence type="ECO:0000256" key="14">
    <source>
        <dbReference type="ARBA" id="ARBA00025402"/>
    </source>
</evidence>
<dbReference type="SMART" id="SM01381">
    <property type="entry name" value="7TM_GPCR_Srsx"/>
    <property type="match status" value="1"/>
</dbReference>
<keyword evidence="21" id="KW-1185">Reference proteome</keyword>
<evidence type="ECO:0000256" key="2">
    <source>
        <dbReference type="ARBA" id="ARBA00019090"/>
    </source>
</evidence>
<dbReference type="SUPFAM" id="SSF81321">
    <property type="entry name" value="Family A G protein-coupled receptor-like"/>
    <property type="match status" value="2"/>
</dbReference>
<evidence type="ECO:0000256" key="13">
    <source>
        <dbReference type="ARBA" id="ARBA00023288"/>
    </source>
</evidence>
<proteinExistence type="inferred from homology"/>
<reference evidence="20 21" key="1">
    <citation type="submission" date="2019-04" db="EMBL/GenBank/DDBJ databases">
        <title>Chromosome genome assembly for Takifugu flavidus.</title>
        <authorList>
            <person name="Xiao S."/>
        </authorList>
    </citation>
    <scope>NUCLEOTIDE SEQUENCE [LARGE SCALE GENOMIC DNA]</scope>
    <source>
        <strain evidence="20">HTHZ2018</strain>
        <tissue evidence="20">Muscle</tissue>
    </source>
</reference>
<feature type="region of interest" description="Disordered" evidence="17">
    <location>
        <begin position="239"/>
        <end position="336"/>
    </location>
</feature>
<comment type="subcellular location">
    <subcellularLocation>
        <location evidence="1">Cell membrane</location>
        <topology evidence="1">Multi-pass membrane protein</topology>
    </subcellularLocation>
</comment>
<keyword evidence="11" id="KW-0325">Glycoprotein</keyword>
<feature type="transmembrane region" description="Helical" evidence="18">
    <location>
        <begin position="168"/>
        <end position="189"/>
    </location>
</feature>
<keyword evidence="12 16" id="KW-0807">Transducer</keyword>
<name>A0A5C6N9A1_9TELE</name>
<gene>
    <name evidence="20" type="ORF">D4764_03G0010800</name>
</gene>
<evidence type="ECO:0000256" key="1">
    <source>
        <dbReference type="ARBA" id="ARBA00004651"/>
    </source>
</evidence>
<evidence type="ECO:0000256" key="6">
    <source>
        <dbReference type="ARBA" id="ARBA00023040"/>
    </source>
</evidence>
<dbReference type="PANTHER" id="PTHR24238">
    <property type="entry name" value="G-PROTEIN COUPLED RECEPTOR"/>
    <property type="match status" value="1"/>
</dbReference>
<evidence type="ECO:0000256" key="15">
    <source>
        <dbReference type="ARBA" id="ARBA00031093"/>
    </source>
</evidence>
<dbReference type="PROSITE" id="PS00237">
    <property type="entry name" value="G_PROTEIN_RECEP_F1_1"/>
    <property type="match status" value="1"/>
</dbReference>
<evidence type="ECO:0000256" key="3">
    <source>
        <dbReference type="ARBA" id="ARBA00022475"/>
    </source>
</evidence>
<feature type="region of interest" description="Disordered" evidence="17">
    <location>
        <begin position="470"/>
        <end position="529"/>
    </location>
</feature>
<evidence type="ECO:0000256" key="16">
    <source>
        <dbReference type="RuleBase" id="RU000688"/>
    </source>
</evidence>
<evidence type="ECO:0000256" key="8">
    <source>
        <dbReference type="ARBA" id="ARBA00023139"/>
    </source>
</evidence>
<protein>
    <recommendedName>
        <fullName evidence="2">Gastrin/cholecystokinin type B receptor</fullName>
    </recommendedName>
    <alternativeName>
        <fullName evidence="15">Cholecystokinin-2 receptor</fullName>
    </alternativeName>
</protein>
<evidence type="ECO:0000256" key="12">
    <source>
        <dbReference type="ARBA" id="ARBA00023224"/>
    </source>
</evidence>
<evidence type="ECO:0000256" key="17">
    <source>
        <dbReference type="SAM" id="MobiDB-lite"/>
    </source>
</evidence>